<dbReference type="EMBL" id="FPCK01000001">
    <property type="protein sequence ID" value="SFV28171.1"/>
    <property type="molecule type" value="Genomic_DNA"/>
</dbReference>
<dbReference type="RefSeq" id="WP_092420359.1">
    <property type="nucleotide sequence ID" value="NZ_FPCK01000001.1"/>
</dbReference>
<keyword evidence="1" id="KW-0732">Signal</keyword>
<keyword evidence="3" id="KW-1185">Reference proteome</keyword>
<evidence type="ECO:0000313" key="2">
    <source>
        <dbReference type="EMBL" id="SFV28171.1"/>
    </source>
</evidence>
<evidence type="ECO:0000256" key="1">
    <source>
        <dbReference type="SAM" id="SignalP"/>
    </source>
</evidence>
<name>A0A1I7N0J4_9HYPH</name>
<evidence type="ECO:0000313" key="3">
    <source>
        <dbReference type="Proteomes" id="UP000199074"/>
    </source>
</evidence>
<proteinExistence type="predicted"/>
<feature type="chain" id="PRO_5011677130" evidence="1">
    <location>
        <begin position="22"/>
        <end position="98"/>
    </location>
</feature>
<dbReference type="STRING" id="429728.SAMN05216456_0454"/>
<dbReference type="AlphaFoldDB" id="A0A1I7N0J4"/>
<dbReference type="OrthoDB" id="7951100at2"/>
<reference evidence="2 3" key="1">
    <citation type="submission" date="2016-10" db="EMBL/GenBank/DDBJ databases">
        <authorList>
            <person name="de Groot N.N."/>
        </authorList>
    </citation>
    <scope>NUCLEOTIDE SEQUENCE [LARGE SCALE GENOMIC DNA]</scope>
    <source>
        <strain evidence="2 3">IPL20</strain>
    </source>
</reference>
<feature type="signal peptide" evidence="1">
    <location>
        <begin position="1"/>
        <end position="21"/>
    </location>
</feature>
<protein>
    <submittedName>
        <fullName evidence="2">Uncharacterized protein</fullName>
    </submittedName>
</protein>
<dbReference type="Proteomes" id="UP000199074">
    <property type="component" value="Unassembled WGS sequence"/>
</dbReference>
<accession>A0A1I7N0J4</accession>
<sequence>MIRHIAPVLGFAVLLTGSAMAAPFCDGAFERGHVTMGFSIGKHTDEDRNSFDMMHLRQRGVDATRVERWNGCIRAFVRVPGGGEEMQFFEPGTYRQVY</sequence>
<organism evidence="2 3">
    <name type="scientific">Devosia crocina</name>
    <dbReference type="NCBI Taxonomy" id="429728"/>
    <lineage>
        <taxon>Bacteria</taxon>
        <taxon>Pseudomonadati</taxon>
        <taxon>Pseudomonadota</taxon>
        <taxon>Alphaproteobacteria</taxon>
        <taxon>Hyphomicrobiales</taxon>
        <taxon>Devosiaceae</taxon>
        <taxon>Devosia</taxon>
    </lineage>
</organism>
<gene>
    <name evidence="2" type="ORF">SAMN05216456_0454</name>
</gene>